<keyword evidence="2" id="KW-1185">Reference proteome</keyword>
<name>A0ABP6CEQ9_9ACTN</name>
<accession>A0ABP6CEQ9</accession>
<evidence type="ECO:0000313" key="2">
    <source>
        <dbReference type="Proteomes" id="UP001501447"/>
    </source>
</evidence>
<proteinExistence type="predicted"/>
<organism evidence="1 2">
    <name type="scientific">Streptomyces axinellae</name>
    <dbReference type="NCBI Taxonomy" id="552788"/>
    <lineage>
        <taxon>Bacteria</taxon>
        <taxon>Bacillati</taxon>
        <taxon>Actinomycetota</taxon>
        <taxon>Actinomycetes</taxon>
        <taxon>Kitasatosporales</taxon>
        <taxon>Streptomycetaceae</taxon>
        <taxon>Streptomyces</taxon>
    </lineage>
</organism>
<evidence type="ECO:0000313" key="1">
    <source>
        <dbReference type="EMBL" id="GAA2616644.1"/>
    </source>
</evidence>
<reference evidence="2" key="1">
    <citation type="journal article" date="2019" name="Int. J. Syst. Evol. Microbiol.">
        <title>The Global Catalogue of Microorganisms (GCM) 10K type strain sequencing project: providing services to taxonomists for standard genome sequencing and annotation.</title>
        <authorList>
            <consortium name="The Broad Institute Genomics Platform"/>
            <consortium name="The Broad Institute Genome Sequencing Center for Infectious Disease"/>
            <person name="Wu L."/>
            <person name="Ma J."/>
        </authorList>
    </citation>
    <scope>NUCLEOTIDE SEQUENCE [LARGE SCALE GENOMIC DNA]</scope>
    <source>
        <strain evidence="2">JCM 16373</strain>
    </source>
</reference>
<dbReference type="EMBL" id="BAAARJ010000009">
    <property type="protein sequence ID" value="GAA2616644.1"/>
    <property type="molecule type" value="Genomic_DNA"/>
</dbReference>
<dbReference type="Proteomes" id="UP001501447">
    <property type="component" value="Unassembled WGS sequence"/>
</dbReference>
<dbReference type="RefSeq" id="WP_344566611.1">
    <property type="nucleotide sequence ID" value="NZ_BAAARJ010000009.1"/>
</dbReference>
<gene>
    <name evidence="1" type="ORF">GCM10009863_33010</name>
</gene>
<protein>
    <submittedName>
        <fullName evidence="1">Uncharacterized protein</fullName>
    </submittedName>
</protein>
<comment type="caution">
    <text evidence="1">The sequence shown here is derived from an EMBL/GenBank/DDBJ whole genome shotgun (WGS) entry which is preliminary data.</text>
</comment>
<sequence>MTQTTQSTPKPPARGAYLADESAARVSPAGRAWVGRVQIPLRDGGALLVTHTGYQWPAAPGDLREATATERAAYDAARARWIRAAVPGVGP</sequence>